<feature type="region of interest" description="Disordered" evidence="7">
    <location>
        <begin position="1"/>
        <end position="24"/>
    </location>
</feature>
<reference evidence="8 9" key="1">
    <citation type="journal article" date="2023" name="Microb. Genom.">
        <title>Mesoterricola silvestris gen. nov., sp. nov., Mesoterricola sediminis sp. nov., Geothrix oryzae sp. nov., Geothrix edaphica sp. nov., Geothrix rubra sp. nov., and Geothrix limicola sp. nov., six novel members of Acidobacteriota isolated from soils.</title>
        <authorList>
            <person name="Weisberg A.J."/>
            <person name="Pearce E."/>
            <person name="Kramer C.G."/>
            <person name="Chang J.H."/>
            <person name="Clarke C.R."/>
        </authorList>
    </citation>
    <scope>NUCLEOTIDE SEQUENCE [LARGE SCALE GENOMIC DNA]</scope>
    <source>
        <strain evidence="8 9">NE20-4-1</strain>
    </source>
</reference>
<evidence type="ECO:0000256" key="4">
    <source>
        <dbReference type="ARBA" id="ARBA00011193"/>
    </source>
</evidence>
<dbReference type="Gene3D" id="3.40.50.9100">
    <property type="entry name" value="Dehydroquinase, class II"/>
    <property type="match status" value="1"/>
</dbReference>
<dbReference type="GO" id="GO:0003855">
    <property type="term" value="F:3-dehydroquinate dehydratase activity"/>
    <property type="evidence" value="ECO:0007669"/>
    <property type="project" value="UniProtKB-EC"/>
</dbReference>
<sequence length="175" mass="18192">MTNADTAGSAGTASTAGSASTPGAEDGGRLRFALLNGLNMTNLGRRDRNIYGSIASLQALEDLVTEVGDAVGVDVTAFHSNHEGDLVDFLENNPGMDGYIINPGGLWAFGDPTRIALEETGRPFVEVHFANIFATGHLSTFTRSCDATVMGLRHHGYIGAVVALAASVRASASKP</sequence>
<evidence type="ECO:0000313" key="8">
    <source>
        <dbReference type="EMBL" id="MDX3041763.1"/>
    </source>
</evidence>
<dbReference type="Proteomes" id="UP001282474">
    <property type="component" value="Unassembled WGS sequence"/>
</dbReference>
<comment type="pathway">
    <text evidence="2">Metabolic intermediate biosynthesis; chorismate biosynthesis; chorismate from D-erythrose 4-phosphate and phosphoenolpyruvate: step 3/7.</text>
</comment>
<dbReference type="PANTHER" id="PTHR21272">
    <property type="entry name" value="CATABOLIC 3-DEHYDROQUINASE"/>
    <property type="match status" value="1"/>
</dbReference>
<evidence type="ECO:0000256" key="7">
    <source>
        <dbReference type="SAM" id="MobiDB-lite"/>
    </source>
</evidence>
<evidence type="ECO:0000313" key="9">
    <source>
        <dbReference type="Proteomes" id="UP001282474"/>
    </source>
</evidence>
<name>A0ABU4MWA0_9ACTN</name>
<evidence type="ECO:0000256" key="3">
    <source>
        <dbReference type="ARBA" id="ARBA00011037"/>
    </source>
</evidence>
<organism evidence="8 9">
    <name type="scientific">Streptomyces caniscabiei</name>
    <dbReference type="NCBI Taxonomy" id="2746961"/>
    <lineage>
        <taxon>Bacteria</taxon>
        <taxon>Bacillati</taxon>
        <taxon>Actinomycetota</taxon>
        <taxon>Actinomycetes</taxon>
        <taxon>Kitasatosporales</taxon>
        <taxon>Streptomycetaceae</taxon>
        <taxon>Streptomyces</taxon>
    </lineage>
</organism>
<accession>A0ABU4MWA0</accession>
<dbReference type="RefSeq" id="WP_078853499.1">
    <property type="nucleotide sequence ID" value="NZ_JABXWF010000025.1"/>
</dbReference>
<dbReference type="PANTHER" id="PTHR21272:SF3">
    <property type="entry name" value="CATABOLIC 3-DEHYDROQUINASE"/>
    <property type="match status" value="1"/>
</dbReference>
<gene>
    <name evidence="8" type="ORF">PV383_31940</name>
</gene>
<dbReference type="InterPro" id="IPR036441">
    <property type="entry name" value="DHquinase_II_sf"/>
</dbReference>
<dbReference type="EC" id="4.2.1.10" evidence="5"/>
<dbReference type="InterPro" id="IPR001874">
    <property type="entry name" value="DHquinase_II"/>
</dbReference>
<comment type="caution">
    <text evidence="8">The sequence shown here is derived from an EMBL/GenBank/DDBJ whole genome shotgun (WGS) entry which is preliminary data.</text>
</comment>
<keyword evidence="6 8" id="KW-0456">Lyase</keyword>
<dbReference type="SUPFAM" id="SSF52304">
    <property type="entry name" value="Type II 3-dehydroquinate dehydratase"/>
    <property type="match status" value="1"/>
</dbReference>
<proteinExistence type="inferred from homology"/>
<evidence type="ECO:0000256" key="5">
    <source>
        <dbReference type="ARBA" id="ARBA00012060"/>
    </source>
</evidence>
<evidence type="ECO:0000256" key="2">
    <source>
        <dbReference type="ARBA" id="ARBA00004902"/>
    </source>
</evidence>
<dbReference type="EMBL" id="JARAWJ010000030">
    <property type="protein sequence ID" value="MDX3041763.1"/>
    <property type="molecule type" value="Genomic_DNA"/>
</dbReference>
<evidence type="ECO:0000256" key="1">
    <source>
        <dbReference type="ARBA" id="ARBA00001864"/>
    </source>
</evidence>
<comment type="similarity">
    <text evidence="3">Belongs to the type-II 3-dehydroquinase family.</text>
</comment>
<dbReference type="Pfam" id="PF01220">
    <property type="entry name" value="DHquinase_II"/>
    <property type="match status" value="1"/>
</dbReference>
<comment type="subunit">
    <text evidence="4">Homododecamer.</text>
</comment>
<comment type="catalytic activity">
    <reaction evidence="1">
        <text>3-dehydroquinate = 3-dehydroshikimate + H2O</text>
        <dbReference type="Rhea" id="RHEA:21096"/>
        <dbReference type="ChEBI" id="CHEBI:15377"/>
        <dbReference type="ChEBI" id="CHEBI:16630"/>
        <dbReference type="ChEBI" id="CHEBI:32364"/>
        <dbReference type="EC" id="4.2.1.10"/>
    </reaction>
</comment>
<evidence type="ECO:0000256" key="6">
    <source>
        <dbReference type="ARBA" id="ARBA00023239"/>
    </source>
</evidence>
<keyword evidence="9" id="KW-1185">Reference proteome</keyword>
<protein>
    <recommendedName>
        <fullName evidence="5">3-dehydroquinate dehydratase</fullName>
        <ecNumber evidence="5">4.2.1.10</ecNumber>
    </recommendedName>
</protein>